<proteinExistence type="predicted"/>
<comment type="caution">
    <text evidence="1">The sequence shown here is derived from an EMBL/GenBank/DDBJ whole genome shotgun (WGS) entry which is preliminary data.</text>
</comment>
<sequence length="218" mass="24681">MQERLDLNKTQGASTPGEVKHMQNVPYASVLGSIMYAVRCTKPDVAFSQNITSRFQQNPGQPHWTVVKTILKYLRNTKDMFLIGYVFVLNGGALDCKSFKKSTTLMSATEAEYIDAFEAAMEAVWIRKFISGLGIVPTINEPIKMFCDNSAALHFANEPEVQKGARHYHRRYHYVREIIELGEIKFLKVHTDKNLADPFTKALSKGKLTQHARSIGLR</sequence>
<dbReference type="EMBL" id="BKCJ010454902">
    <property type="protein sequence ID" value="GFA61169.1"/>
    <property type="molecule type" value="Genomic_DNA"/>
</dbReference>
<organism evidence="1">
    <name type="scientific">Tanacetum cinerariifolium</name>
    <name type="common">Dalmatian daisy</name>
    <name type="synonym">Chrysanthemum cinerariifolium</name>
    <dbReference type="NCBI Taxonomy" id="118510"/>
    <lineage>
        <taxon>Eukaryota</taxon>
        <taxon>Viridiplantae</taxon>
        <taxon>Streptophyta</taxon>
        <taxon>Embryophyta</taxon>
        <taxon>Tracheophyta</taxon>
        <taxon>Spermatophyta</taxon>
        <taxon>Magnoliopsida</taxon>
        <taxon>eudicotyledons</taxon>
        <taxon>Gunneridae</taxon>
        <taxon>Pentapetalae</taxon>
        <taxon>asterids</taxon>
        <taxon>campanulids</taxon>
        <taxon>Asterales</taxon>
        <taxon>Asteraceae</taxon>
        <taxon>Asteroideae</taxon>
        <taxon>Anthemideae</taxon>
        <taxon>Anthemidinae</taxon>
        <taxon>Tanacetum</taxon>
    </lineage>
</organism>
<gene>
    <name evidence="1" type="ORF">Tci_633141</name>
</gene>
<dbReference type="CDD" id="cd09272">
    <property type="entry name" value="RNase_HI_RT_Ty1"/>
    <property type="match status" value="1"/>
</dbReference>
<dbReference type="PANTHER" id="PTHR11439">
    <property type="entry name" value="GAG-POL-RELATED RETROTRANSPOSON"/>
    <property type="match status" value="1"/>
</dbReference>
<reference evidence="1" key="1">
    <citation type="journal article" date="2019" name="Sci. Rep.">
        <title>Draft genome of Tanacetum cinerariifolium, the natural source of mosquito coil.</title>
        <authorList>
            <person name="Yamashiro T."/>
            <person name="Shiraishi A."/>
            <person name="Satake H."/>
            <person name="Nakayama K."/>
        </authorList>
    </citation>
    <scope>NUCLEOTIDE SEQUENCE</scope>
</reference>
<protein>
    <recommendedName>
        <fullName evidence="2">Retrotransposon protein, putative, Ty1-copia subclass</fullName>
    </recommendedName>
</protein>
<evidence type="ECO:0000313" key="1">
    <source>
        <dbReference type="EMBL" id="GFA61169.1"/>
    </source>
</evidence>
<accession>A0A699JWE0</accession>
<evidence type="ECO:0008006" key="2">
    <source>
        <dbReference type="Google" id="ProtNLM"/>
    </source>
</evidence>
<dbReference type="AlphaFoldDB" id="A0A699JWE0"/>
<dbReference type="PANTHER" id="PTHR11439:SF496">
    <property type="entry name" value="RNA-DIRECTED DNA POLYMERASE"/>
    <property type="match status" value="1"/>
</dbReference>
<name>A0A699JWE0_TANCI</name>